<evidence type="ECO:0000256" key="1">
    <source>
        <dbReference type="SAM" id="Coils"/>
    </source>
</evidence>
<dbReference type="SUPFAM" id="SSF53041">
    <property type="entry name" value="Resolvase-like"/>
    <property type="match status" value="1"/>
</dbReference>
<feature type="domain" description="Recombinase" evidence="3">
    <location>
        <begin position="158"/>
        <end position="284"/>
    </location>
</feature>
<dbReference type="Pfam" id="PF07508">
    <property type="entry name" value="Recombinase"/>
    <property type="match status" value="1"/>
</dbReference>
<keyword evidence="5" id="KW-1185">Reference proteome</keyword>
<evidence type="ECO:0000259" key="2">
    <source>
        <dbReference type="PROSITE" id="PS51736"/>
    </source>
</evidence>
<feature type="domain" description="Resolvase/invertase-type recombinase catalytic" evidence="2">
    <location>
        <begin position="6"/>
        <end position="151"/>
    </location>
</feature>
<evidence type="ECO:0000259" key="3">
    <source>
        <dbReference type="PROSITE" id="PS51737"/>
    </source>
</evidence>
<evidence type="ECO:0000313" key="4">
    <source>
        <dbReference type="EMBL" id="NMM65216.1"/>
    </source>
</evidence>
<dbReference type="Proteomes" id="UP000537131">
    <property type="component" value="Unassembled WGS sequence"/>
</dbReference>
<evidence type="ECO:0000313" key="5">
    <source>
        <dbReference type="Proteomes" id="UP000537131"/>
    </source>
</evidence>
<dbReference type="PROSITE" id="PS51736">
    <property type="entry name" value="RECOMBINASES_3"/>
    <property type="match status" value="1"/>
</dbReference>
<dbReference type="InterPro" id="IPR011109">
    <property type="entry name" value="DNA_bind_recombinase_dom"/>
</dbReference>
<comment type="caution">
    <text evidence="4">The sequence shown here is derived from an EMBL/GenBank/DDBJ whole genome shotgun (WGS) entry which is preliminary data.</text>
</comment>
<dbReference type="AlphaFoldDB" id="A0A7Y0EKN2"/>
<proteinExistence type="predicted"/>
<dbReference type="InterPro" id="IPR025827">
    <property type="entry name" value="Zn_ribbon_recom_dom"/>
</dbReference>
<dbReference type="CDD" id="cd00338">
    <property type="entry name" value="Ser_Recombinase"/>
    <property type="match status" value="1"/>
</dbReference>
<accession>A0A7Y0EKN2</accession>
<dbReference type="Pfam" id="PF13408">
    <property type="entry name" value="Zn_ribbon_recom"/>
    <property type="match status" value="1"/>
</dbReference>
<dbReference type="Gene3D" id="3.40.50.1390">
    <property type="entry name" value="Resolvase, N-terminal catalytic domain"/>
    <property type="match status" value="1"/>
</dbReference>
<dbReference type="InterPro" id="IPR038109">
    <property type="entry name" value="DNA_bind_recomb_sf"/>
</dbReference>
<dbReference type="InterPro" id="IPR050639">
    <property type="entry name" value="SSR_resolvase"/>
</dbReference>
<dbReference type="SMART" id="SM00857">
    <property type="entry name" value="Resolvase"/>
    <property type="match status" value="1"/>
</dbReference>
<dbReference type="InterPro" id="IPR006119">
    <property type="entry name" value="Resolv_N"/>
</dbReference>
<dbReference type="Gene3D" id="3.90.1750.20">
    <property type="entry name" value="Putative Large Serine Recombinase, Chain B, Domain 2"/>
    <property type="match status" value="1"/>
</dbReference>
<feature type="coiled-coil region" evidence="1">
    <location>
        <begin position="413"/>
        <end position="440"/>
    </location>
</feature>
<dbReference type="PANTHER" id="PTHR30461">
    <property type="entry name" value="DNA-INVERTASE FROM LAMBDOID PROPHAGE"/>
    <property type="match status" value="1"/>
</dbReference>
<protein>
    <submittedName>
        <fullName evidence="4">Recombinase family protein</fullName>
    </submittedName>
</protein>
<reference evidence="4 5" key="1">
    <citation type="submission" date="2020-04" db="EMBL/GenBank/DDBJ databases">
        <authorList>
            <person name="Doyle D.A."/>
        </authorList>
    </citation>
    <scope>NUCLEOTIDE SEQUENCE [LARGE SCALE GENOMIC DNA]</scope>
    <source>
        <strain evidence="4 5">P21</strain>
    </source>
</reference>
<dbReference type="PANTHER" id="PTHR30461:SF23">
    <property type="entry name" value="DNA RECOMBINASE-RELATED"/>
    <property type="match status" value="1"/>
</dbReference>
<dbReference type="InterPro" id="IPR036162">
    <property type="entry name" value="Resolvase-like_N_sf"/>
</dbReference>
<name>A0A7Y0EKN2_9CLOT</name>
<reference evidence="4 5" key="2">
    <citation type="submission" date="2020-06" db="EMBL/GenBank/DDBJ databases">
        <title>Complete Genome Sequence of Clostridium muelleri sp. nov. P21T, an Acid-Alcohol Producing Acetogen Isolated from Old Hay.</title>
        <authorList>
            <person name="Duncan K.E."/>
            <person name="Tanner R.S."/>
        </authorList>
    </citation>
    <scope>NUCLEOTIDE SEQUENCE [LARGE SCALE GENOMIC DNA]</scope>
    <source>
        <strain evidence="4 5">P21</strain>
    </source>
</reference>
<organism evidence="4 5">
    <name type="scientific">Clostridium muellerianum</name>
    <dbReference type="NCBI Taxonomy" id="2716538"/>
    <lineage>
        <taxon>Bacteria</taxon>
        <taxon>Bacillati</taxon>
        <taxon>Bacillota</taxon>
        <taxon>Clostridia</taxon>
        <taxon>Eubacteriales</taxon>
        <taxon>Clostridiaceae</taxon>
        <taxon>Clostridium</taxon>
    </lineage>
</organism>
<keyword evidence="1" id="KW-0175">Coiled coil</keyword>
<dbReference type="GO" id="GO:0000150">
    <property type="term" value="F:DNA strand exchange activity"/>
    <property type="evidence" value="ECO:0007669"/>
    <property type="project" value="InterPro"/>
</dbReference>
<dbReference type="Pfam" id="PF00239">
    <property type="entry name" value="Resolvase"/>
    <property type="match status" value="1"/>
</dbReference>
<dbReference type="RefSeq" id="WP_169299799.1">
    <property type="nucleotide sequence ID" value="NZ_JABBNI010000063.1"/>
</dbReference>
<sequence>MTEKKKAVIYARYSSDNQREESIDAQVRAIEDYAKKNNIEILKTYADRAKSATSDKRPQFQQMIKDSALGIFDIVIVHKLDRFSRDKYDSVSYKRKLKANGIRLISVTENLDGSPESVILESVIEGMAEYYSKNLAREVMKGMKENALQCKHLGGLPPLGYDVDANKNYVTNEAEAEIVRKIFDMYINGYGYSEIIDYCNNKGYKTKMGNSFGKNSIYSILDNEKYSGVYVFNKSSKKDAFGRRNSHSSKDESEMIKKDGGMPAIITKEVFQKAKEMMAVRKKAPGANKAKEMYLLTGLIYCGHCGSAMQGNRRKPKDKPKYVSYRCGCRVQKRGCDNKEIRKEYVEEFVLTELEKNILNDKAVPILVEKINKHIEEQSKHEKESTETMIRELNEVRKQIDNIVVAITNGFYQSEFKAKMEELEERKSRLELSIKEIEVKNNIPSITEEQVKNMFAMFKGYVLERNIPECKKFIQSYVHKVIVYKDRVEVIFNVAFNFLQEKDVVSIRASARKKTLFKICRNIA</sequence>
<dbReference type="EMBL" id="JABBNI010000063">
    <property type="protein sequence ID" value="NMM65216.1"/>
    <property type="molecule type" value="Genomic_DNA"/>
</dbReference>
<gene>
    <name evidence="4" type="ORF">HBE96_21775</name>
</gene>
<dbReference type="GO" id="GO:0003677">
    <property type="term" value="F:DNA binding"/>
    <property type="evidence" value="ECO:0007669"/>
    <property type="project" value="InterPro"/>
</dbReference>
<dbReference type="PROSITE" id="PS51737">
    <property type="entry name" value="RECOMBINASE_DNA_BIND"/>
    <property type="match status" value="1"/>
</dbReference>